<accession>A0ACC0TUD2</accession>
<evidence type="ECO:0000313" key="2">
    <source>
        <dbReference type="Proteomes" id="UP001207468"/>
    </source>
</evidence>
<sequence length="241" mass="27054">MYIRYALSSPRLSFIASNGLCRMTITKREQPFFTNLLLSMIQEIVPGAFQEIALMLTVAFAKFQADRGKPEYVEKEIHRFRTLLSGTSHNNPARPVIIEQLAQLLDLRSNDFGVTEDLQDGRSDDSEPQNIPPFRDLSDALRRSSDGESTPIELEDQYFDALSLRLVTDIADLEDAIMYARLLLASCHPGSRNAALVSAFLGMALIKAFSWTNSIKYLNEAISFLRDVRSSPAQLGHFSDC</sequence>
<gene>
    <name evidence="1" type="ORF">F5148DRAFT_712578</name>
</gene>
<evidence type="ECO:0000313" key="1">
    <source>
        <dbReference type="EMBL" id="KAI9448672.1"/>
    </source>
</evidence>
<name>A0ACC0TUD2_9AGAM</name>
<dbReference type="Proteomes" id="UP001207468">
    <property type="component" value="Unassembled WGS sequence"/>
</dbReference>
<comment type="caution">
    <text evidence="1">The sequence shown here is derived from an EMBL/GenBank/DDBJ whole genome shotgun (WGS) entry which is preliminary data.</text>
</comment>
<protein>
    <submittedName>
        <fullName evidence="1">Uncharacterized protein</fullName>
    </submittedName>
</protein>
<dbReference type="EMBL" id="JAGFNK010000570">
    <property type="protein sequence ID" value="KAI9448672.1"/>
    <property type="molecule type" value="Genomic_DNA"/>
</dbReference>
<reference evidence="1" key="1">
    <citation type="submission" date="2021-03" db="EMBL/GenBank/DDBJ databases">
        <title>Evolutionary priming and transition to the ectomycorrhizal habit in an iconic lineage of mushroom-forming fungi: is preadaptation a requirement?</title>
        <authorList>
            <consortium name="DOE Joint Genome Institute"/>
            <person name="Looney B.P."/>
            <person name="Miyauchi S."/>
            <person name="Morin E."/>
            <person name="Drula E."/>
            <person name="Courty P.E."/>
            <person name="Chicoki N."/>
            <person name="Fauchery L."/>
            <person name="Kohler A."/>
            <person name="Kuo A."/>
            <person name="LaButti K."/>
            <person name="Pangilinan J."/>
            <person name="Lipzen A."/>
            <person name="Riley R."/>
            <person name="Andreopoulos W."/>
            <person name="He G."/>
            <person name="Johnson J."/>
            <person name="Barry K.W."/>
            <person name="Grigoriev I.V."/>
            <person name="Nagy L."/>
            <person name="Hibbett D."/>
            <person name="Henrissat B."/>
            <person name="Matheny P.B."/>
            <person name="Labbe J."/>
            <person name="Martin A.F."/>
        </authorList>
    </citation>
    <scope>NUCLEOTIDE SEQUENCE</scope>
    <source>
        <strain evidence="1">BPL698</strain>
    </source>
</reference>
<proteinExistence type="predicted"/>
<organism evidence="1 2">
    <name type="scientific">Russula earlei</name>
    <dbReference type="NCBI Taxonomy" id="71964"/>
    <lineage>
        <taxon>Eukaryota</taxon>
        <taxon>Fungi</taxon>
        <taxon>Dikarya</taxon>
        <taxon>Basidiomycota</taxon>
        <taxon>Agaricomycotina</taxon>
        <taxon>Agaricomycetes</taxon>
        <taxon>Russulales</taxon>
        <taxon>Russulaceae</taxon>
        <taxon>Russula</taxon>
    </lineage>
</organism>
<keyword evidence="2" id="KW-1185">Reference proteome</keyword>